<organism evidence="1 2">
    <name type="scientific">Gigaspora margarita</name>
    <dbReference type="NCBI Taxonomy" id="4874"/>
    <lineage>
        <taxon>Eukaryota</taxon>
        <taxon>Fungi</taxon>
        <taxon>Fungi incertae sedis</taxon>
        <taxon>Mucoromycota</taxon>
        <taxon>Glomeromycotina</taxon>
        <taxon>Glomeromycetes</taxon>
        <taxon>Diversisporales</taxon>
        <taxon>Gigasporaceae</taxon>
        <taxon>Gigaspora</taxon>
    </lineage>
</organism>
<sequence>MRRSKVTSFCKTTNSSNHGIKNTYGDMPELMENILNNLNDEIYSLHSCALVSRHWCQMSIPFLWQDPFAFNQRPSFISNYFSSLGEYEKIIFKKCGINEEFSKTLFDYARFLKVLNLGKLESRVDDWIELFNSKSLNDDNDDNDDTSSYHIINLLFKLFIESGAILHKFSLYFSESIEFKPEIFYSLEQNVQFFSQIQHLTLYIIDLNVKSVTTLLRALAKNATKIRTLKFREHYNDDHDNDNDMLQLIHSFIYFIKSQELRKISLVGVRYFTKFHGFISALESQKCSLQEVRIKNCNFSAEFELTVSSIDARPIALMLKKSGILLQRLSLESIGEKINEEPLLLETIKSFCPNITCLKISNFAFSTQLIELIDNFQKLQILSLRCNTNDISEEKLKIRMIQFSEKLPLTLQYFCLGHWLGKYTDILLNHCNAPLKKLLIYGIYDEKVFNALVEFCIRIKTLNYVGIEEYSNLDDNIRKELEAYVALVPSKSTDFDF</sequence>
<proteinExistence type="predicted"/>
<dbReference type="InterPro" id="IPR032675">
    <property type="entry name" value="LRR_dom_sf"/>
</dbReference>
<gene>
    <name evidence="1" type="ORF">F8M41_001840</name>
</gene>
<comment type="caution">
    <text evidence="1">The sequence shown here is derived from an EMBL/GenBank/DDBJ whole genome shotgun (WGS) entry which is preliminary data.</text>
</comment>
<evidence type="ECO:0000313" key="1">
    <source>
        <dbReference type="EMBL" id="KAF0545902.1"/>
    </source>
</evidence>
<keyword evidence="2" id="KW-1185">Reference proteome</keyword>
<reference evidence="1 2" key="1">
    <citation type="journal article" date="2019" name="Environ. Microbiol.">
        <title>At the nexus of three kingdoms: the genome of the mycorrhizal fungus Gigaspora margarita provides insights into plant, endobacterial and fungal interactions.</title>
        <authorList>
            <person name="Venice F."/>
            <person name="Ghignone S."/>
            <person name="Salvioli di Fossalunga A."/>
            <person name="Amselem J."/>
            <person name="Novero M."/>
            <person name="Xianan X."/>
            <person name="Sedzielewska Toro K."/>
            <person name="Morin E."/>
            <person name="Lipzen A."/>
            <person name="Grigoriev I.V."/>
            <person name="Henrissat B."/>
            <person name="Martin F.M."/>
            <person name="Bonfante P."/>
        </authorList>
    </citation>
    <scope>NUCLEOTIDE SEQUENCE [LARGE SCALE GENOMIC DNA]</scope>
    <source>
        <strain evidence="1 2">BEG34</strain>
    </source>
</reference>
<dbReference type="Proteomes" id="UP000439903">
    <property type="component" value="Unassembled WGS sequence"/>
</dbReference>
<accession>A0A8H4ESM6</accession>
<dbReference type="SUPFAM" id="SSF52047">
    <property type="entry name" value="RNI-like"/>
    <property type="match status" value="1"/>
</dbReference>
<dbReference type="EMBL" id="WTPW01000116">
    <property type="protein sequence ID" value="KAF0545902.1"/>
    <property type="molecule type" value="Genomic_DNA"/>
</dbReference>
<evidence type="ECO:0008006" key="3">
    <source>
        <dbReference type="Google" id="ProtNLM"/>
    </source>
</evidence>
<protein>
    <recommendedName>
        <fullName evidence="3">F-box domain-containing protein</fullName>
    </recommendedName>
</protein>
<dbReference type="AlphaFoldDB" id="A0A8H4ESM6"/>
<dbReference type="OrthoDB" id="2788229at2759"/>
<name>A0A8H4ESM6_GIGMA</name>
<dbReference type="Gene3D" id="3.80.10.10">
    <property type="entry name" value="Ribonuclease Inhibitor"/>
    <property type="match status" value="1"/>
</dbReference>
<evidence type="ECO:0000313" key="2">
    <source>
        <dbReference type="Proteomes" id="UP000439903"/>
    </source>
</evidence>